<dbReference type="GO" id="GO:0052621">
    <property type="term" value="F:diguanylate cyclase activity"/>
    <property type="evidence" value="ECO:0007669"/>
    <property type="project" value="UniProtKB-EC"/>
</dbReference>
<dbReference type="SMART" id="SM00062">
    <property type="entry name" value="PBPb"/>
    <property type="match status" value="1"/>
</dbReference>
<keyword evidence="3" id="KW-1133">Transmembrane helix</keyword>
<dbReference type="OrthoDB" id="9813903at2"/>
<sequence length="504" mass="56577">MQKLMTRKYLSLALTALILVVTLLPGSSLLLAGTNKQSDRLIFAGNKELAPLIFTQGEKPAGLVVDIVRAVAQHAGLDIEILARNWDEAQRLMRAGKIDALLQINPSSDREQLYDFSEPLLMSEFAIFRKSQRVAIQNIHSLSGLVVGVEKKGYPRTLLHNYPEVVMQTIPGWQQGFQAIKDGDIDALVVDRWVGKYQLFLSGVQGISDAPEPVDVQFSSIAVTKGNDELLDKINLGLRLIAQDGTRKSIEEKWSGKEIVTLSKETLHLYWVIGIVSAIASIASFFVLIFANRVKKINKTLLKREKSLASEIEKRKEIEKKLRIANHALHNLSEIDSLTGLWNRRKYENELKKQILSTRKSETDLCLLVADIDYFKAYNDHYGHEQGDNALRAIAKIIKRSLKRNTDTVFRYGGEEFVVLLPYTDEDGGYNIANNIINNICQSNIEHNYSKIGNKLTVSIGVASIHSTSSTKDMSLLFKNADDALYHAKNNGKNHAQRHTFLPK</sequence>
<dbReference type="InterPro" id="IPR001638">
    <property type="entry name" value="Solute-binding_3/MltF_N"/>
</dbReference>
<dbReference type="STRING" id="1592317.DPF_2488"/>
<keyword evidence="3" id="KW-0472">Membrane</keyword>
<keyword evidence="3" id="KW-0812">Transmembrane</keyword>
<dbReference type="SUPFAM" id="SSF53850">
    <property type="entry name" value="Periplasmic binding protein-like II"/>
    <property type="match status" value="1"/>
</dbReference>
<dbReference type="PROSITE" id="PS50887">
    <property type="entry name" value="GGDEF"/>
    <property type="match status" value="1"/>
</dbReference>
<evidence type="ECO:0000313" key="5">
    <source>
        <dbReference type="EMBL" id="GAU09756.1"/>
    </source>
</evidence>
<dbReference type="Pfam" id="PF00497">
    <property type="entry name" value="SBP_bac_3"/>
    <property type="match status" value="1"/>
</dbReference>
<dbReference type="Gene3D" id="3.30.70.270">
    <property type="match status" value="1"/>
</dbReference>
<dbReference type="NCBIfam" id="TIGR00254">
    <property type="entry name" value="GGDEF"/>
    <property type="match status" value="1"/>
</dbReference>
<dbReference type="SUPFAM" id="SSF55073">
    <property type="entry name" value="Nucleotide cyclase"/>
    <property type="match status" value="1"/>
</dbReference>
<dbReference type="PANTHER" id="PTHR45138">
    <property type="entry name" value="REGULATORY COMPONENTS OF SENSORY TRANSDUCTION SYSTEM"/>
    <property type="match status" value="1"/>
</dbReference>
<dbReference type="CDD" id="cd01949">
    <property type="entry name" value="GGDEF"/>
    <property type="match status" value="1"/>
</dbReference>
<feature type="domain" description="GGDEF" evidence="4">
    <location>
        <begin position="363"/>
        <end position="501"/>
    </location>
</feature>
<organism evidence="5 6">
    <name type="scientific">Desulfoplanes formicivorans</name>
    <dbReference type="NCBI Taxonomy" id="1592317"/>
    <lineage>
        <taxon>Bacteria</taxon>
        <taxon>Pseudomonadati</taxon>
        <taxon>Thermodesulfobacteriota</taxon>
        <taxon>Desulfovibrionia</taxon>
        <taxon>Desulfovibrionales</taxon>
        <taxon>Desulfoplanaceae</taxon>
        <taxon>Desulfoplanes</taxon>
    </lineage>
</organism>
<protein>
    <recommendedName>
        <fullName evidence="1">diguanylate cyclase</fullName>
        <ecNumber evidence="1">2.7.7.65</ecNumber>
    </recommendedName>
</protein>
<dbReference type="PANTHER" id="PTHR45138:SF9">
    <property type="entry name" value="DIGUANYLATE CYCLASE DGCM-RELATED"/>
    <property type="match status" value="1"/>
</dbReference>
<dbReference type="InterPro" id="IPR043128">
    <property type="entry name" value="Rev_trsase/Diguanyl_cyclase"/>
</dbReference>
<feature type="transmembrane region" description="Helical" evidence="3">
    <location>
        <begin position="269"/>
        <end position="291"/>
    </location>
</feature>
<evidence type="ECO:0000259" key="4">
    <source>
        <dbReference type="PROSITE" id="PS50887"/>
    </source>
</evidence>
<dbReference type="SMART" id="SM00267">
    <property type="entry name" value="GGDEF"/>
    <property type="match status" value="1"/>
</dbReference>
<evidence type="ECO:0000256" key="3">
    <source>
        <dbReference type="SAM" id="Phobius"/>
    </source>
</evidence>
<dbReference type="EMBL" id="BDFE01000020">
    <property type="protein sequence ID" value="GAU09756.1"/>
    <property type="molecule type" value="Genomic_DNA"/>
</dbReference>
<dbReference type="AlphaFoldDB" id="A0A194AL37"/>
<gene>
    <name evidence="5" type="ORF">DPF_2488</name>
</gene>
<evidence type="ECO:0000256" key="2">
    <source>
        <dbReference type="ARBA" id="ARBA00034247"/>
    </source>
</evidence>
<dbReference type="InterPro" id="IPR029787">
    <property type="entry name" value="Nucleotide_cyclase"/>
</dbReference>
<dbReference type="Gene3D" id="3.40.190.10">
    <property type="entry name" value="Periplasmic binding protein-like II"/>
    <property type="match status" value="2"/>
</dbReference>
<comment type="catalytic activity">
    <reaction evidence="2">
        <text>2 GTP = 3',3'-c-di-GMP + 2 diphosphate</text>
        <dbReference type="Rhea" id="RHEA:24898"/>
        <dbReference type="ChEBI" id="CHEBI:33019"/>
        <dbReference type="ChEBI" id="CHEBI:37565"/>
        <dbReference type="ChEBI" id="CHEBI:58805"/>
        <dbReference type="EC" id="2.7.7.65"/>
    </reaction>
</comment>
<evidence type="ECO:0000256" key="1">
    <source>
        <dbReference type="ARBA" id="ARBA00012528"/>
    </source>
</evidence>
<dbReference type="EC" id="2.7.7.65" evidence="1"/>
<proteinExistence type="predicted"/>
<evidence type="ECO:0000313" key="6">
    <source>
        <dbReference type="Proteomes" id="UP000095200"/>
    </source>
</evidence>
<dbReference type="InterPro" id="IPR050469">
    <property type="entry name" value="Diguanylate_Cyclase"/>
</dbReference>
<dbReference type="FunFam" id="3.30.70.270:FF:000001">
    <property type="entry name" value="Diguanylate cyclase domain protein"/>
    <property type="match status" value="1"/>
</dbReference>
<reference evidence="6" key="1">
    <citation type="submission" date="2016-06" db="EMBL/GenBank/DDBJ databases">
        <title>Draft genome sequence of Desulfoplanes formicivorans strain Pf12B.</title>
        <authorList>
            <person name="Watanabe M."/>
            <person name="Kojima H."/>
            <person name="Fukui M."/>
        </authorList>
    </citation>
    <scope>NUCLEOTIDE SEQUENCE [LARGE SCALE GENOMIC DNA]</scope>
    <source>
        <strain evidence="6">Pf12B</strain>
    </source>
</reference>
<dbReference type="Pfam" id="PF00990">
    <property type="entry name" value="GGDEF"/>
    <property type="match status" value="1"/>
</dbReference>
<dbReference type="Proteomes" id="UP000095200">
    <property type="component" value="Unassembled WGS sequence"/>
</dbReference>
<name>A0A194AL37_9BACT</name>
<accession>A0A194AL37</accession>
<comment type="caution">
    <text evidence="5">The sequence shown here is derived from an EMBL/GenBank/DDBJ whole genome shotgun (WGS) entry which is preliminary data.</text>
</comment>
<keyword evidence="6" id="KW-1185">Reference proteome</keyword>
<dbReference type="InterPro" id="IPR000160">
    <property type="entry name" value="GGDEF_dom"/>
</dbReference>